<proteinExistence type="predicted"/>
<accession>A0A1D9PXN6</accession>
<evidence type="ECO:0000256" key="1">
    <source>
        <dbReference type="SAM" id="MobiDB-lite"/>
    </source>
</evidence>
<organism evidence="2 3">
    <name type="scientific">Sclerotinia sclerotiorum (strain ATCC 18683 / 1980 / Ss-1)</name>
    <name type="common">White mold</name>
    <name type="synonym">Whetzelinia sclerotiorum</name>
    <dbReference type="NCBI Taxonomy" id="665079"/>
    <lineage>
        <taxon>Eukaryota</taxon>
        <taxon>Fungi</taxon>
        <taxon>Dikarya</taxon>
        <taxon>Ascomycota</taxon>
        <taxon>Pezizomycotina</taxon>
        <taxon>Leotiomycetes</taxon>
        <taxon>Helotiales</taxon>
        <taxon>Sclerotiniaceae</taxon>
        <taxon>Sclerotinia</taxon>
    </lineage>
</organism>
<dbReference type="OrthoDB" id="9978720at2759"/>
<gene>
    <name evidence="2" type="ORF">sscle_02g021760</name>
</gene>
<name>A0A1D9PXN6_SCLS1</name>
<evidence type="ECO:0000313" key="2">
    <source>
        <dbReference type="EMBL" id="APA07406.1"/>
    </source>
</evidence>
<evidence type="ECO:0000313" key="3">
    <source>
        <dbReference type="Proteomes" id="UP000177798"/>
    </source>
</evidence>
<dbReference type="VEuPathDB" id="FungiDB:sscle_02g021760"/>
<feature type="region of interest" description="Disordered" evidence="1">
    <location>
        <begin position="1"/>
        <end position="22"/>
    </location>
</feature>
<reference evidence="3" key="1">
    <citation type="journal article" date="2017" name="Genome Biol. Evol.">
        <title>The complete genome sequence of the phytopathogenic fungus Sclerotinia sclerotiorum reveals insights into the genome architecture of broad host range pathogens.</title>
        <authorList>
            <person name="Derbyshire M."/>
            <person name="Denton-Giles M."/>
            <person name="Hegedus D."/>
            <person name="Seifbarghy S."/>
            <person name="Rollins J."/>
            <person name="van Kan J."/>
            <person name="Seidl M.F."/>
            <person name="Faino L."/>
            <person name="Mbengue M."/>
            <person name="Navaud O."/>
            <person name="Raffaele S."/>
            <person name="Hammond-Kosack K."/>
            <person name="Heard S."/>
            <person name="Oliver R."/>
        </authorList>
    </citation>
    <scope>NUCLEOTIDE SEQUENCE [LARGE SCALE GENOMIC DNA]</scope>
    <source>
        <strain evidence="3">ATCC 18683 / 1980 / Ss-1</strain>
    </source>
</reference>
<dbReference type="EMBL" id="CP017815">
    <property type="protein sequence ID" value="APA07406.1"/>
    <property type="molecule type" value="Genomic_DNA"/>
</dbReference>
<protein>
    <submittedName>
        <fullName evidence="2">Uncharacterized protein</fullName>
    </submittedName>
</protein>
<dbReference type="Proteomes" id="UP000177798">
    <property type="component" value="Chromosome 2"/>
</dbReference>
<sequence length="161" mass="17614">MFYSGQGSGTSQSHRLGGELTGPPFQDVLFSSTTPGGFTRKYGIIEIPLQYEPGLGVLKVLEKVPVRNENAGDDDGNWGSKPHEVHDECTVKNLRQAGVDEVREGVEKGQGEQRGGHEDHLVSSIHENGHIQFLERNSDQLQGYLRPGSDVLLSRCMGSLE</sequence>
<dbReference type="AlphaFoldDB" id="A0A1D9PXN6"/>